<keyword evidence="3" id="KW-1185">Reference proteome</keyword>
<dbReference type="AlphaFoldDB" id="A0A916QD74"/>
<comment type="caution">
    <text evidence="2">The sequence shown here is derived from an EMBL/GenBank/DDBJ whole genome shotgun (WGS) entry which is preliminary data.</text>
</comment>
<sequence>MQTIIAIIILFWIFTALNGARGKQPGRGLQRPQQKIPGMPPFGVPKLDLPPVKPLERSERPVSREAEARSGGSGRRQESSFGDPGYSDYPSYSEYPSRSDYSDYSEMRTLREASEIQRDDRSPRITRSSRITEEMSAAPYADELGDDLESYNYDQDNISLSSVSGDIWDNELSPNRSVQQDIQIKPQQVVSGILWSEIFGPPKARRTRR</sequence>
<proteinExistence type="predicted"/>
<feature type="compositionally biased region" description="Basic and acidic residues" evidence="1">
    <location>
        <begin position="54"/>
        <end position="68"/>
    </location>
</feature>
<reference evidence="2" key="1">
    <citation type="submission" date="2020-08" db="EMBL/GenBank/DDBJ databases">
        <authorList>
            <person name="Uke A."/>
            <person name="Chhe C."/>
            <person name="Baramee S."/>
            <person name="Kosugi A."/>
        </authorList>
    </citation>
    <scope>NUCLEOTIDE SEQUENCE</scope>
    <source>
        <strain evidence="2">DA-C8</strain>
    </source>
</reference>
<name>A0A916QD74_9BACL</name>
<reference evidence="2" key="2">
    <citation type="journal article" date="2021" name="Data Brief">
        <title>Draft genome sequence data of the facultative, thermophilic, xylanolytic bacterium Paenibacillus sp. strain DA-C8.</title>
        <authorList>
            <person name="Chhe C."/>
            <person name="Uke A."/>
            <person name="Baramee S."/>
            <person name="Ungkulpasvich U."/>
            <person name="Tachaapaikoon C."/>
            <person name="Pason P."/>
            <person name="Waeonukul R."/>
            <person name="Ratanakhanokchai K."/>
            <person name="Kosugi A."/>
        </authorList>
    </citation>
    <scope>NUCLEOTIDE SEQUENCE</scope>
    <source>
        <strain evidence="2">DA-C8</strain>
    </source>
</reference>
<gene>
    <name evidence="2" type="ORF">PRECH8_07050</name>
</gene>
<evidence type="ECO:0000313" key="3">
    <source>
        <dbReference type="Proteomes" id="UP000654993"/>
    </source>
</evidence>
<evidence type="ECO:0000256" key="1">
    <source>
        <dbReference type="SAM" id="MobiDB-lite"/>
    </source>
</evidence>
<feature type="region of interest" description="Disordered" evidence="1">
    <location>
        <begin position="22"/>
        <end position="151"/>
    </location>
</feature>
<feature type="compositionally biased region" description="Basic and acidic residues" evidence="1">
    <location>
        <begin position="105"/>
        <end position="123"/>
    </location>
</feature>
<dbReference type="RefSeq" id="WP_200965695.1">
    <property type="nucleotide sequence ID" value="NZ_BMAQ01000005.1"/>
</dbReference>
<organism evidence="2 3">
    <name type="scientific">Insulibacter thermoxylanivorax</name>
    <dbReference type="NCBI Taxonomy" id="2749268"/>
    <lineage>
        <taxon>Bacteria</taxon>
        <taxon>Bacillati</taxon>
        <taxon>Bacillota</taxon>
        <taxon>Bacilli</taxon>
        <taxon>Bacillales</taxon>
        <taxon>Paenibacillaceae</taxon>
        <taxon>Insulibacter</taxon>
    </lineage>
</organism>
<dbReference type="Proteomes" id="UP000654993">
    <property type="component" value="Unassembled WGS sequence"/>
</dbReference>
<evidence type="ECO:0000313" key="2">
    <source>
        <dbReference type="EMBL" id="GFR37409.1"/>
    </source>
</evidence>
<protein>
    <submittedName>
        <fullName evidence="2">Uncharacterized protein</fullName>
    </submittedName>
</protein>
<feature type="compositionally biased region" description="Low complexity" evidence="1">
    <location>
        <begin position="79"/>
        <end position="104"/>
    </location>
</feature>
<accession>A0A916QD74</accession>
<dbReference type="EMBL" id="BMAQ01000005">
    <property type="protein sequence ID" value="GFR37409.1"/>
    <property type="molecule type" value="Genomic_DNA"/>
</dbReference>